<dbReference type="EMBL" id="QXDL01000140">
    <property type="protein sequence ID" value="RIH81964.1"/>
    <property type="molecule type" value="Genomic_DNA"/>
</dbReference>
<evidence type="ECO:0000256" key="1">
    <source>
        <dbReference type="SAM" id="MobiDB-lite"/>
    </source>
</evidence>
<proteinExistence type="predicted"/>
<protein>
    <submittedName>
        <fullName evidence="2">Uncharacterized protein</fullName>
    </submittedName>
</protein>
<dbReference type="Proteomes" id="UP000265715">
    <property type="component" value="Unassembled WGS sequence"/>
</dbReference>
<feature type="region of interest" description="Disordered" evidence="1">
    <location>
        <begin position="309"/>
        <end position="330"/>
    </location>
</feature>
<reference evidence="2 3" key="1">
    <citation type="submission" date="2018-08" db="EMBL/GenBank/DDBJ databases">
        <title>Meiothermus terrae DSM 26712 genome sequencing project.</title>
        <authorList>
            <person name="Da Costa M.S."/>
            <person name="Albuquerque L."/>
            <person name="Raposo P."/>
            <person name="Froufe H.J.C."/>
            <person name="Barroso C.S."/>
            <person name="Egas C."/>
        </authorList>
    </citation>
    <scope>NUCLEOTIDE SEQUENCE [LARGE SCALE GENOMIC DNA]</scope>
    <source>
        <strain evidence="2 3">DSM 26712</strain>
    </source>
</reference>
<feature type="compositionally biased region" description="Basic and acidic residues" evidence="1">
    <location>
        <begin position="209"/>
        <end position="224"/>
    </location>
</feature>
<feature type="region of interest" description="Disordered" evidence="1">
    <location>
        <begin position="383"/>
        <end position="429"/>
    </location>
</feature>
<gene>
    <name evidence="2" type="ORF">Mterra_02868</name>
</gene>
<evidence type="ECO:0000313" key="3">
    <source>
        <dbReference type="Proteomes" id="UP000265715"/>
    </source>
</evidence>
<evidence type="ECO:0000313" key="2">
    <source>
        <dbReference type="EMBL" id="RIH81964.1"/>
    </source>
</evidence>
<organism evidence="2 3">
    <name type="scientific">Calidithermus terrae</name>
    <dbReference type="NCBI Taxonomy" id="1408545"/>
    <lineage>
        <taxon>Bacteria</taxon>
        <taxon>Thermotogati</taxon>
        <taxon>Deinococcota</taxon>
        <taxon>Deinococci</taxon>
        <taxon>Thermales</taxon>
        <taxon>Thermaceae</taxon>
        <taxon>Calidithermus</taxon>
    </lineage>
</organism>
<accession>A0A399EBA7</accession>
<name>A0A399EBA7_9DEIN</name>
<keyword evidence="3" id="KW-1185">Reference proteome</keyword>
<feature type="compositionally biased region" description="Basic residues" evidence="1">
    <location>
        <begin position="408"/>
        <end position="417"/>
    </location>
</feature>
<comment type="caution">
    <text evidence="2">The sequence shown here is derived from an EMBL/GenBank/DDBJ whole genome shotgun (WGS) entry which is preliminary data.</text>
</comment>
<feature type="region of interest" description="Disordered" evidence="1">
    <location>
        <begin position="200"/>
        <end position="239"/>
    </location>
</feature>
<dbReference type="AlphaFoldDB" id="A0A399EBA7"/>
<sequence>MEAAVGRGEVGAYEEAPALQGKPVGAVEEHGRGEARALAHRRRLARAPVLHGDLGARPAGEAHQVAHPQAEGEALVVHHHPGVGPHPEARAVAGHAVEVAHLVLGAVGVAVLVEGGPGRGLGLEVAQAVEALPAHPGVDLPLEAGDLRQGDGVGEVQPHRAQGVGAPGKGTGRGVGAPAAGEVPAPHGLLEVLAGLHAEAAEAEDEREAEVQPRHAGRQGDAHERRGRQRRGRTASPTHAEVEVQGVALAVGDGDRVLPDGENHLVRAARGVEEERVEVGELVVEAEGVEALLEGLAVVEVARGVGLGEQGEEQPQEAQRQAEPLPLRVGGGVGGVGRVVRRGPGAGQDQPAQALLAHALRRGHRRTDRQKEQDPLFHGASLKGILQNPAPSPAEHYPGRPVQTMRRWATKPTRKSVKVSVPRKWATSR</sequence>